<reference evidence="2" key="1">
    <citation type="submission" date="2014-12" db="EMBL/GenBank/DDBJ databases">
        <title>Insight into the proteome of Arion vulgaris.</title>
        <authorList>
            <person name="Aradska J."/>
            <person name="Bulat T."/>
            <person name="Smidak R."/>
            <person name="Sarate P."/>
            <person name="Gangsoo J."/>
            <person name="Sialana F."/>
            <person name="Bilban M."/>
            <person name="Lubec G."/>
        </authorList>
    </citation>
    <scope>NUCLEOTIDE SEQUENCE</scope>
    <source>
        <tissue evidence="2">Skin</tissue>
    </source>
</reference>
<gene>
    <name evidence="2" type="primary">ORF114246</name>
</gene>
<protein>
    <submittedName>
        <fullName evidence="2">Uncharacterized protein</fullName>
    </submittedName>
</protein>
<feature type="region of interest" description="Disordered" evidence="1">
    <location>
        <begin position="10"/>
        <end position="32"/>
    </location>
</feature>
<evidence type="ECO:0000313" key="2">
    <source>
        <dbReference type="EMBL" id="CEK79215.1"/>
    </source>
</evidence>
<evidence type="ECO:0000256" key="1">
    <source>
        <dbReference type="SAM" id="MobiDB-lite"/>
    </source>
</evidence>
<organism evidence="2">
    <name type="scientific">Arion vulgaris</name>
    <dbReference type="NCBI Taxonomy" id="1028688"/>
    <lineage>
        <taxon>Eukaryota</taxon>
        <taxon>Metazoa</taxon>
        <taxon>Spiralia</taxon>
        <taxon>Lophotrochozoa</taxon>
        <taxon>Mollusca</taxon>
        <taxon>Gastropoda</taxon>
        <taxon>Heterobranchia</taxon>
        <taxon>Euthyneura</taxon>
        <taxon>Panpulmonata</taxon>
        <taxon>Eupulmonata</taxon>
        <taxon>Stylommatophora</taxon>
        <taxon>Helicina</taxon>
        <taxon>Arionoidea</taxon>
        <taxon>Arionidae</taxon>
        <taxon>Arion</taxon>
    </lineage>
</organism>
<sequence>MKLCHTKHQFHRSLTESGRTSPNMRNNVLSTVPRSTKYSQDLNSSPVFLIW</sequence>
<dbReference type="EMBL" id="HACG01032350">
    <property type="protein sequence ID" value="CEK79215.1"/>
    <property type="molecule type" value="Transcribed_RNA"/>
</dbReference>
<name>A0A0B7AH18_9EUPU</name>
<feature type="compositionally biased region" description="Polar residues" evidence="1">
    <location>
        <begin position="15"/>
        <end position="32"/>
    </location>
</feature>
<proteinExistence type="predicted"/>
<dbReference type="AlphaFoldDB" id="A0A0B7AH18"/>
<accession>A0A0B7AH18</accession>